<dbReference type="SMART" id="SM00015">
    <property type="entry name" value="IQ"/>
    <property type="match status" value="3"/>
</dbReference>
<evidence type="ECO:0000313" key="3">
    <source>
        <dbReference type="RefSeq" id="XP_013402255.1"/>
    </source>
</evidence>
<dbReference type="PANTHER" id="PTHR35978">
    <property type="entry name" value="IQ DOMAIN-CONTAINING PROTEIN M"/>
    <property type="match status" value="1"/>
</dbReference>
<feature type="compositionally biased region" description="Acidic residues" evidence="1">
    <location>
        <begin position="1369"/>
        <end position="1385"/>
    </location>
</feature>
<dbReference type="InterPro" id="IPR000048">
    <property type="entry name" value="IQ_motif_EF-hand-BS"/>
</dbReference>
<evidence type="ECO:0000256" key="1">
    <source>
        <dbReference type="SAM" id="MobiDB-lite"/>
    </source>
</evidence>
<feature type="region of interest" description="Disordered" evidence="1">
    <location>
        <begin position="596"/>
        <end position="632"/>
    </location>
</feature>
<dbReference type="Pfam" id="PF00612">
    <property type="entry name" value="IQ"/>
    <property type="match status" value="3"/>
</dbReference>
<feature type="compositionally biased region" description="Low complexity" evidence="1">
    <location>
        <begin position="1288"/>
        <end position="1300"/>
    </location>
</feature>
<feature type="region of interest" description="Disordered" evidence="1">
    <location>
        <begin position="1260"/>
        <end position="1301"/>
    </location>
</feature>
<dbReference type="PROSITE" id="PS50096">
    <property type="entry name" value="IQ"/>
    <property type="match status" value="3"/>
</dbReference>
<feature type="region of interest" description="Disordered" evidence="1">
    <location>
        <begin position="1747"/>
        <end position="1788"/>
    </location>
</feature>
<organism evidence="2 3">
    <name type="scientific">Lingula anatina</name>
    <name type="common">Brachiopod</name>
    <name type="synonym">Lingula unguis</name>
    <dbReference type="NCBI Taxonomy" id="7574"/>
    <lineage>
        <taxon>Eukaryota</taxon>
        <taxon>Metazoa</taxon>
        <taxon>Spiralia</taxon>
        <taxon>Lophotrochozoa</taxon>
        <taxon>Brachiopoda</taxon>
        <taxon>Linguliformea</taxon>
        <taxon>Lingulata</taxon>
        <taxon>Lingulida</taxon>
        <taxon>Linguloidea</taxon>
        <taxon>Lingulidae</taxon>
        <taxon>Lingula</taxon>
    </lineage>
</organism>
<feature type="compositionally biased region" description="Basic and acidic residues" evidence="1">
    <location>
        <begin position="1264"/>
        <end position="1278"/>
    </location>
</feature>
<dbReference type="CDD" id="cd23767">
    <property type="entry name" value="IQCD"/>
    <property type="match status" value="1"/>
</dbReference>
<feature type="region of interest" description="Disordered" evidence="1">
    <location>
        <begin position="1123"/>
        <end position="1164"/>
    </location>
</feature>
<dbReference type="InParanoid" id="A0A1S3IVN6"/>
<dbReference type="RefSeq" id="XP_013402255.1">
    <property type="nucleotide sequence ID" value="XM_013546801.2"/>
</dbReference>
<feature type="compositionally biased region" description="Basic and acidic residues" evidence="1">
    <location>
        <begin position="1779"/>
        <end position="1788"/>
    </location>
</feature>
<dbReference type="OrthoDB" id="6288272at2759"/>
<feature type="compositionally biased region" description="Basic and acidic residues" evidence="1">
    <location>
        <begin position="618"/>
        <end position="632"/>
    </location>
</feature>
<feature type="compositionally biased region" description="Polar residues" evidence="1">
    <location>
        <begin position="207"/>
        <end position="218"/>
    </location>
</feature>
<dbReference type="Proteomes" id="UP000085678">
    <property type="component" value="Unplaced"/>
</dbReference>
<dbReference type="KEGG" id="lak:106167906"/>
<reference evidence="3" key="1">
    <citation type="submission" date="2025-08" db="UniProtKB">
        <authorList>
            <consortium name="RefSeq"/>
        </authorList>
    </citation>
    <scope>IDENTIFICATION</scope>
    <source>
        <tissue evidence="3">Gonads</tissue>
    </source>
</reference>
<name>A0A1S3IVN6_LINAN</name>
<accession>A0A1S3IVN6</accession>
<keyword evidence="2" id="KW-1185">Reference proteome</keyword>
<gene>
    <name evidence="3" type="primary">LOC106167906</name>
</gene>
<proteinExistence type="predicted"/>
<feature type="compositionally biased region" description="Basic and acidic residues" evidence="1">
    <location>
        <begin position="982"/>
        <end position="1012"/>
    </location>
</feature>
<feature type="region of interest" description="Disordered" evidence="1">
    <location>
        <begin position="512"/>
        <end position="558"/>
    </location>
</feature>
<feature type="region of interest" description="Disordered" evidence="1">
    <location>
        <begin position="160"/>
        <end position="230"/>
    </location>
</feature>
<feature type="compositionally biased region" description="Polar residues" evidence="1">
    <location>
        <begin position="1330"/>
        <end position="1347"/>
    </location>
</feature>
<dbReference type="PANTHER" id="PTHR35978:SF1">
    <property type="entry name" value="IQ DOMAIN-CONTAINING PROTEIN M"/>
    <property type="match status" value="1"/>
</dbReference>
<dbReference type="GeneID" id="106167906"/>
<sequence length="1788" mass="200651">MTTIANHRENVAFLEKGIKSLRRSRLMQVREFKDMFSMIEHHHRDIRLAHLTGKAKDLIEHDQQDTKFFNILVHMLGEVSMIESHQQQKQDLQKVHSWFMANKQTLHSAPIFGRAKKQLATQGILRIDPRTGSMRPYSGSTGSARSRRNKAVQLMEVEQFESPRLQSPPQLNREKITQGKPLKATAPSKEKIQNENIAPAALPATEVPNNTPPASTETKPIPQPPPAPREDVTVPPRMVHPVAALVNPHVVQLSEHHPSTPQPHFDIDQMSDVSSPVKIRVESNPDNLSSGQLSPDRTRTPLEERNARLRSWNEFQQDQTYGQEMLGSLQFIGRGGQPQGVRYAAHDLGETPEEYTKDIVVGYSRLHGTGPAPGIDPKMLVSQTTEEFYQLAEGYYPDTPKYPSSVVAAMRPKSTPPGAKRSASVMTNFGAMRSRAATPKNRSKSALGAVSLQHVMPDPPPEPKPRLDVKLDTVVNLIDSVTDDLNYYKEKLTPEPLNGFRPPTAVVVASRPNTAVPFMRSNPPTSPQSERNDESPREEDSEWTVHFSRPQPPPAVQNPVMQAIDWRGRITPDTTRYKWATTSFGGHTYMKKLKQKISHRSAGSTSAGKRPKTAPMTVREKWNTDKPSDDNSRIAQAASNTVTQVDPSVVSSMVKVHNLGSGNPSKLPKIKRVRIVRPGEPEDDILSKVKQVHHKVTLFSPEGGSSAPSFRADYPPPGSKDMEFLSLVAPRSILIPPKKDGHMESMVTTPRDVNLPVPLHSAAGDSPSISSAHVSQKYYGYKGSDSNMGDGDRPDTMLKSLDMDLINRLQVHHKVTLFSPEGGSSTPSFRADYPPPGSKDMEFLSLVAPRSILIPPKKDGHMESMVTTPRDVNLPVPLHSAAGDSPSISSAHVSQKYYGYKGSDSNIGDGDRPDTMLKSLDMDLINRLQDGYKGDDQELINEDQSDQPDHLEEDEGDQNDPFDHMDSASDISSLGKPPSITGEREEVNEEEKKEDKADKEEGLETKETKEENESLINAKQRLESKYHLTISNPWSFAPDVDFENINFEEYMKGNLPDPEKLIHGEHWLTAIQKPENYCGDCRPHTAPPSKPKTRGIDAKAEELENLLRIHGAQFQRLQNLQHMQQQKKKRLLSAPTRTPPSIPSPQNHPLGGRTPRGASRSSSYLAELEHHARTLKSPRRFMEKNLLNTAKKIINLRQADTERSQANLGHASNPQELQSALTVLRLNSRTSSSQPTPVPLKDAYDLFDEFEEVCQANQIALDDADSKSQPEMPQRDPDLPGYDGYTNSKGSPSISSSSTSEGIRKELDIFGSSDQLSVKDSEYAADISNSDTVTEKMTSNSVTSNDTPVGPPISVTIVTSPRLKTGDTGDTEESQEDKDDKEDDLVFVSNTGEREPSKAGRPIPEHFQPTDPDALEEAVRRQQEANAAVDIQRIFRGYVVRKSYKYLMKEERERKEDERKAAIEIQRAYRGHISRKKAIYNREPNPDTMIWAKEFKTKQTEKAAMRMVKAEETTRQHTRNKAIANAKLSVIGPHVEIYDTFHPKKTGPNKKQIIEAAITLQKMFRGWNVRRQMDALKRRGIWHSGSWDKFITDYKDLLRRIQKRYGVPKPVTPFDFKQIQKFMESKKRFESVFDKISFGGELELEDIPQYFKESDLYPAKSEINEAMDSVFRGKSMKNKRGLHKEEALELTFQIYVPEATGLQNRRKSTWMNPIIDGEEAWKLQGSDLVEPAPLKPCMDLVINSIKERKERESASGAPVGENLKKEGNKGANQTRKIKEKRDQTSEDK</sequence>
<dbReference type="Gene3D" id="1.20.5.190">
    <property type="match status" value="1"/>
</dbReference>
<evidence type="ECO:0000313" key="2">
    <source>
        <dbReference type="Proteomes" id="UP000085678"/>
    </source>
</evidence>
<protein>
    <submittedName>
        <fullName evidence="3">Uncharacterized protein LOC106167906</fullName>
    </submittedName>
</protein>
<feature type="compositionally biased region" description="Acidic residues" evidence="1">
    <location>
        <begin position="938"/>
        <end position="960"/>
    </location>
</feature>
<feature type="region of interest" description="Disordered" evidence="1">
    <location>
        <begin position="1330"/>
        <end position="1385"/>
    </location>
</feature>
<feature type="region of interest" description="Disordered" evidence="1">
    <location>
        <begin position="129"/>
        <end position="148"/>
    </location>
</feature>
<feature type="region of interest" description="Disordered" evidence="1">
    <location>
        <begin position="938"/>
        <end position="1016"/>
    </location>
</feature>